<evidence type="ECO:0000256" key="3">
    <source>
        <dbReference type="PIRSR" id="PIRSR639383-2"/>
    </source>
</evidence>
<dbReference type="PANTHER" id="PTHR42997:SF1">
    <property type="entry name" value="AP-4-A PHOSPHORYLASE"/>
    <property type="match status" value="1"/>
</dbReference>
<dbReference type="AlphaFoldDB" id="A0A936TEK8"/>
<dbReference type="GO" id="GO:0000166">
    <property type="term" value="F:nucleotide binding"/>
    <property type="evidence" value="ECO:0007669"/>
    <property type="project" value="UniProtKB-KW"/>
</dbReference>
<gene>
    <name evidence="6" type="ORF">IPN02_16830</name>
</gene>
<evidence type="ECO:0000259" key="5">
    <source>
        <dbReference type="PROSITE" id="PS51084"/>
    </source>
</evidence>
<dbReference type="Gene3D" id="3.30.428.10">
    <property type="entry name" value="HIT-like"/>
    <property type="match status" value="1"/>
</dbReference>
<evidence type="ECO:0000256" key="2">
    <source>
        <dbReference type="PIRSR" id="PIRSR639383-1"/>
    </source>
</evidence>
<dbReference type="SUPFAM" id="SSF54197">
    <property type="entry name" value="HIT-like"/>
    <property type="match status" value="1"/>
</dbReference>
<dbReference type="Pfam" id="PF01230">
    <property type="entry name" value="HIT"/>
    <property type="match status" value="1"/>
</dbReference>
<sequence>MTLDHLWSTWRSNYVSTLGDPPGDAEGTLFERILGAPEGDREKFVVARGRRCFALLNLFPYTAGHVMVLPNRGVAGLDDLNDEEFAELWPMVRDATVACREGLGCDAVNVGVNLGAEAGGSQSDHLHVHVVPRWAGDANFMTATADTRTLPVSLPEAWDRLRAGWPGGAPPAWMKGQAND</sequence>
<feature type="binding site" evidence="3">
    <location>
        <position position="57"/>
    </location>
    <ligand>
        <name>substrate</name>
    </ligand>
</feature>
<accession>A0A936TEK8</accession>
<dbReference type="InterPro" id="IPR039383">
    <property type="entry name" value="FHIT"/>
</dbReference>
<dbReference type="EMBL" id="JADJZA010000009">
    <property type="protein sequence ID" value="MBK9298453.1"/>
    <property type="molecule type" value="Genomic_DNA"/>
</dbReference>
<dbReference type="InterPro" id="IPR011146">
    <property type="entry name" value="HIT-like"/>
</dbReference>
<feature type="active site" description="Tele-AMP-histidine intermediate" evidence="2">
    <location>
        <position position="127"/>
    </location>
</feature>
<feature type="domain" description="HIT" evidence="5">
    <location>
        <begin position="32"/>
        <end position="140"/>
    </location>
</feature>
<reference evidence="6 7" key="1">
    <citation type="submission" date="2020-10" db="EMBL/GenBank/DDBJ databases">
        <title>Connecting structure to function with the recovery of over 1000 high-quality activated sludge metagenome-assembled genomes encoding full-length rRNA genes using long-read sequencing.</title>
        <authorList>
            <person name="Singleton C.M."/>
            <person name="Petriglieri F."/>
            <person name="Kristensen J.M."/>
            <person name="Kirkegaard R.H."/>
            <person name="Michaelsen T.Y."/>
            <person name="Andersen M.H."/>
            <person name="Karst S.M."/>
            <person name="Dueholm M.S."/>
            <person name="Nielsen P.H."/>
            <person name="Albertsen M."/>
        </authorList>
    </citation>
    <scope>NUCLEOTIDE SEQUENCE [LARGE SCALE GENOMIC DNA]</scope>
    <source>
        <strain evidence="6">Lyne_18-Q3-R50-59_MAXAC.006</strain>
    </source>
</reference>
<evidence type="ECO:0000313" key="7">
    <source>
        <dbReference type="Proteomes" id="UP000727993"/>
    </source>
</evidence>
<dbReference type="PROSITE" id="PS51084">
    <property type="entry name" value="HIT_2"/>
    <property type="match status" value="1"/>
</dbReference>
<dbReference type="InterPro" id="IPR036265">
    <property type="entry name" value="HIT-like_sf"/>
</dbReference>
<organism evidence="6 7">
    <name type="scientific">Candidatus Neomicrothrix subdominans</name>
    <dbReference type="NCBI Taxonomy" id="2954438"/>
    <lineage>
        <taxon>Bacteria</taxon>
        <taxon>Bacillati</taxon>
        <taxon>Actinomycetota</taxon>
        <taxon>Acidimicrobiia</taxon>
        <taxon>Acidimicrobiales</taxon>
        <taxon>Microthrixaceae</taxon>
        <taxon>Candidatus Neomicrothrix</taxon>
    </lineage>
</organism>
<keyword evidence="1" id="KW-0547">Nucleotide-binding</keyword>
<evidence type="ECO:0000256" key="4">
    <source>
        <dbReference type="PROSITE-ProRule" id="PRU00464"/>
    </source>
</evidence>
<evidence type="ECO:0000313" key="6">
    <source>
        <dbReference type="EMBL" id="MBK9298453.1"/>
    </source>
</evidence>
<feature type="binding site" evidence="3">
    <location>
        <position position="129"/>
    </location>
    <ligand>
        <name>substrate</name>
    </ligand>
</feature>
<feature type="short sequence motif" description="Histidine triad motif" evidence="4">
    <location>
        <begin position="125"/>
        <end position="129"/>
    </location>
</feature>
<dbReference type="CDD" id="cd01275">
    <property type="entry name" value="FHIT"/>
    <property type="match status" value="1"/>
</dbReference>
<dbReference type="PANTHER" id="PTHR42997">
    <property type="entry name" value="HIT FAMILY HYDROLASE"/>
    <property type="match status" value="1"/>
</dbReference>
<dbReference type="GO" id="GO:0003824">
    <property type="term" value="F:catalytic activity"/>
    <property type="evidence" value="ECO:0007669"/>
    <property type="project" value="InterPro"/>
</dbReference>
<dbReference type="InterPro" id="IPR052908">
    <property type="entry name" value="AP-4-A_phosphorylase"/>
</dbReference>
<name>A0A936TEK8_9ACTN</name>
<protein>
    <submittedName>
        <fullName evidence="6">HIT domain-containing protein</fullName>
    </submittedName>
</protein>
<proteinExistence type="predicted"/>
<comment type="caution">
    <text evidence="6">The sequence shown here is derived from an EMBL/GenBank/DDBJ whole genome shotgun (WGS) entry which is preliminary data.</text>
</comment>
<dbReference type="Proteomes" id="UP000727993">
    <property type="component" value="Unassembled WGS sequence"/>
</dbReference>
<evidence type="ECO:0000256" key="1">
    <source>
        <dbReference type="ARBA" id="ARBA00022741"/>
    </source>
</evidence>